<dbReference type="HOGENOM" id="CLU_116351_2_0_1"/>
<gene>
    <name evidence="1" type="ORF">PHLGIDRAFT_339479</name>
</gene>
<accession>A0A0C3NVC3</accession>
<keyword evidence="2" id="KW-1185">Reference proteome</keyword>
<reference evidence="1 2" key="1">
    <citation type="journal article" date="2014" name="PLoS Genet.">
        <title>Analysis of the Phlebiopsis gigantea genome, transcriptome and secretome provides insight into its pioneer colonization strategies of wood.</title>
        <authorList>
            <person name="Hori C."/>
            <person name="Ishida T."/>
            <person name="Igarashi K."/>
            <person name="Samejima M."/>
            <person name="Suzuki H."/>
            <person name="Master E."/>
            <person name="Ferreira P."/>
            <person name="Ruiz-Duenas F.J."/>
            <person name="Held B."/>
            <person name="Canessa P."/>
            <person name="Larrondo L.F."/>
            <person name="Schmoll M."/>
            <person name="Druzhinina I.S."/>
            <person name="Kubicek C.P."/>
            <person name="Gaskell J.A."/>
            <person name="Kersten P."/>
            <person name="St John F."/>
            <person name="Glasner J."/>
            <person name="Sabat G."/>
            <person name="Splinter BonDurant S."/>
            <person name="Syed K."/>
            <person name="Yadav J."/>
            <person name="Mgbeahuruike A.C."/>
            <person name="Kovalchuk A."/>
            <person name="Asiegbu F.O."/>
            <person name="Lackner G."/>
            <person name="Hoffmeister D."/>
            <person name="Rencoret J."/>
            <person name="Gutierrez A."/>
            <person name="Sun H."/>
            <person name="Lindquist E."/>
            <person name="Barry K."/>
            <person name="Riley R."/>
            <person name="Grigoriev I.V."/>
            <person name="Henrissat B."/>
            <person name="Kues U."/>
            <person name="Berka R.M."/>
            <person name="Martinez A.T."/>
            <person name="Covert S.F."/>
            <person name="Blanchette R.A."/>
            <person name="Cullen D."/>
        </authorList>
    </citation>
    <scope>NUCLEOTIDE SEQUENCE [LARGE SCALE GENOMIC DNA]</scope>
    <source>
        <strain evidence="1 2">11061_1 CR5-6</strain>
    </source>
</reference>
<dbReference type="OrthoDB" id="2717635at2759"/>
<dbReference type="EMBL" id="KN840468">
    <property type="protein sequence ID" value="KIP09284.1"/>
    <property type="molecule type" value="Genomic_DNA"/>
</dbReference>
<name>A0A0C3NVC3_PHLG1</name>
<dbReference type="AlphaFoldDB" id="A0A0C3NVC3"/>
<organism evidence="1 2">
    <name type="scientific">Phlebiopsis gigantea (strain 11061_1 CR5-6)</name>
    <name type="common">White-rot fungus</name>
    <name type="synonym">Peniophora gigantea</name>
    <dbReference type="NCBI Taxonomy" id="745531"/>
    <lineage>
        <taxon>Eukaryota</taxon>
        <taxon>Fungi</taxon>
        <taxon>Dikarya</taxon>
        <taxon>Basidiomycota</taxon>
        <taxon>Agaricomycotina</taxon>
        <taxon>Agaricomycetes</taxon>
        <taxon>Polyporales</taxon>
        <taxon>Phanerochaetaceae</taxon>
        <taxon>Phlebiopsis</taxon>
    </lineage>
</organism>
<evidence type="ECO:0000313" key="2">
    <source>
        <dbReference type="Proteomes" id="UP000053257"/>
    </source>
</evidence>
<proteinExistence type="predicted"/>
<sequence length="153" mass="17781">MVREIPLAVFQYALEGHPTLAMYWNIVALKSREDAVIFELAGNADTFTYITKECDNFNQIASLRGGVRVGAIREDRIPWMAEVLKQVEVIRHDVHRFDCQVWVANALRVLRDQDESIVVKGMTSESAIREELRQETERWEVADETLEEREYPQ</sequence>
<dbReference type="Proteomes" id="UP000053257">
    <property type="component" value="Unassembled WGS sequence"/>
</dbReference>
<evidence type="ECO:0000313" key="1">
    <source>
        <dbReference type="EMBL" id="KIP09284.1"/>
    </source>
</evidence>
<protein>
    <submittedName>
        <fullName evidence="1">Uncharacterized protein</fullName>
    </submittedName>
</protein>